<dbReference type="InterPro" id="IPR009097">
    <property type="entry name" value="Cyclic_Pdiesterase"/>
</dbReference>
<evidence type="ECO:0000256" key="1">
    <source>
        <dbReference type="ARBA" id="ARBA00022801"/>
    </source>
</evidence>
<dbReference type="GO" id="GO:0004113">
    <property type="term" value="F:2',3'-cyclic-nucleotide 3'-phosphodiesterase activity"/>
    <property type="evidence" value="ECO:0007669"/>
    <property type="project" value="InterPro"/>
</dbReference>
<dbReference type="RefSeq" id="WP_134115113.1">
    <property type="nucleotide sequence ID" value="NZ_SOEG01000004.1"/>
</dbReference>
<dbReference type="InterPro" id="IPR004175">
    <property type="entry name" value="RNA_CPDase"/>
</dbReference>
<feature type="short sequence motif" description="HXTX 1" evidence="2">
    <location>
        <begin position="44"/>
        <end position="47"/>
    </location>
</feature>
<feature type="short sequence motif" description="HXTX 2" evidence="2">
    <location>
        <begin position="131"/>
        <end position="134"/>
    </location>
</feature>
<dbReference type="Gene3D" id="3.90.1140.10">
    <property type="entry name" value="Cyclic phosphodiesterase"/>
    <property type="match status" value="1"/>
</dbReference>
<dbReference type="HAMAP" id="MF_01940">
    <property type="entry name" value="RNA_CPDase"/>
    <property type="match status" value="1"/>
</dbReference>
<accession>A0A4R8H0S6</accession>
<feature type="active site" description="Proton donor" evidence="2">
    <location>
        <position position="44"/>
    </location>
</feature>
<keyword evidence="4" id="KW-0436">Ligase</keyword>
<feature type="active site" description="Proton acceptor" evidence="2">
    <location>
        <position position="131"/>
    </location>
</feature>
<dbReference type="PANTHER" id="PTHR35561">
    <property type="entry name" value="RNA 2',3'-CYCLIC PHOSPHODIESTERASE"/>
    <property type="match status" value="1"/>
</dbReference>
<keyword evidence="5" id="KW-1185">Reference proteome</keyword>
<dbReference type="GO" id="GO:0008664">
    <property type="term" value="F:RNA 2',3'-cyclic 3'-phosphodiesterase activity"/>
    <property type="evidence" value="ECO:0007669"/>
    <property type="project" value="UniProtKB-EC"/>
</dbReference>
<reference evidence="4 5" key="1">
    <citation type="submission" date="2019-03" db="EMBL/GenBank/DDBJ databases">
        <title>Subsurface microbial communities from deep shales in Ohio and West Virginia, USA.</title>
        <authorList>
            <person name="Wrighton K."/>
        </authorList>
    </citation>
    <scope>NUCLEOTIDE SEQUENCE [LARGE SCALE GENOMIC DNA]</scope>
    <source>
        <strain evidence="4 5">MSL 6dP</strain>
    </source>
</reference>
<dbReference type="EC" id="3.1.4.58" evidence="2"/>
<gene>
    <name evidence="4" type="ORF">C7959_10439</name>
</gene>
<dbReference type="PANTHER" id="PTHR35561:SF1">
    <property type="entry name" value="RNA 2',3'-CYCLIC PHOSPHODIESTERASE"/>
    <property type="match status" value="1"/>
</dbReference>
<comment type="catalytic activity">
    <reaction evidence="2">
        <text>a 3'-end 2',3'-cyclophospho-ribonucleotide-RNA + H2O = a 3'-end 2'-phospho-ribonucleotide-RNA + H(+)</text>
        <dbReference type="Rhea" id="RHEA:11828"/>
        <dbReference type="Rhea" id="RHEA-COMP:10464"/>
        <dbReference type="Rhea" id="RHEA-COMP:17353"/>
        <dbReference type="ChEBI" id="CHEBI:15377"/>
        <dbReference type="ChEBI" id="CHEBI:15378"/>
        <dbReference type="ChEBI" id="CHEBI:83064"/>
        <dbReference type="ChEBI" id="CHEBI:173113"/>
        <dbReference type="EC" id="3.1.4.58"/>
    </reaction>
</comment>
<dbReference type="InterPro" id="IPR014051">
    <property type="entry name" value="Phosphoesterase_HXTX"/>
</dbReference>
<proteinExistence type="inferred from homology"/>
<name>A0A4R8H0S6_9FIRM</name>
<comment type="caution">
    <text evidence="4">The sequence shown here is derived from an EMBL/GenBank/DDBJ whole genome shotgun (WGS) entry which is preliminary data.</text>
</comment>
<protein>
    <recommendedName>
        <fullName evidence="2">RNA 2',3'-cyclic phosphodiesterase</fullName>
        <shortName evidence="2">RNA 2',3'-CPDase</shortName>
        <ecNumber evidence="2">3.1.4.58</ecNumber>
    </recommendedName>
</protein>
<dbReference type="Pfam" id="PF02834">
    <property type="entry name" value="LigT_PEase"/>
    <property type="match status" value="2"/>
</dbReference>
<dbReference type="Proteomes" id="UP000295832">
    <property type="component" value="Unassembled WGS sequence"/>
</dbReference>
<evidence type="ECO:0000313" key="4">
    <source>
        <dbReference type="EMBL" id="TDX52914.1"/>
    </source>
</evidence>
<dbReference type="NCBIfam" id="TIGR02258">
    <property type="entry name" value="2_5_ligase"/>
    <property type="match status" value="1"/>
</dbReference>
<dbReference type="AlphaFoldDB" id="A0A4R8H0S6"/>
<sequence length="189" mass="22013">MADKYRLFIAIELEQVLKGKLEKIQNILRDCSLKVKWVDKNNFHITLKFLGEVSQGELSDINEKILEVTEKVSSFKVQIKGLGAFPNLDYPKVIWTGIEEGQEELISLHKYLEEVMINLGFKAENNKYRPHITLGRTSRKEKNFSLISKRLKEFPFKIDFYQEVKKISLIKSRLTSKGPIYTSLAEFKL</sequence>
<evidence type="ECO:0000313" key="5">
    <source>
        <dbReference type="Proteomes" id="UP000295832"/>
    </source>
</evidence>
<comment type="function">
    <text evidence="2">Hydrolyzes RNA 2',3'-cyclic phosphodiester to an RNA 2'-phosphomonoester.</text>
</comment>
<dbReference type="EMBL" id="SOEG01000004">
    <property type="protein sequence ID" value="TDX52914.1"/>
    <property type="molecule type" value="Genomic_DNA"/>
</dbReference>
<dbReference type="STRING" id="926561.GCA_000379025_00345"/>
<organism evidence="4 5">
    <name type="scientific">Orenia marismortui</name>
    <dbReference type="NCBI Taxonomy" id="46469"/>
    <lineage>
        <taxon>Bacteria</taxon>
        <taxon>Bacillati</taxon>
        <taxon>Bacillota</taxon>
        <taxon>Clostridia</taxon>
        <taxon>Halanaerobiales</taxon>
        <taxon>Halobacteroidaceae</taxon>
        <taxon>Orenia</taxon>
    </lineage>
</organism>
<feature type="domain" description="Phosphoesterase HXTX" evidence="3">
    <location>
        <begin position="14"/>
        <end position="95"/>
    </location>
</feature>
<keyword evidence="1 2" id="KW-0378">Hydrolase</keyword>
<evidence type="ECO:0000259" key="3">
    <source>
        <dbReference type="Pfam" id="PF02834"/>
    </source>
</evidence>
<comment type="similarity">
    <text evidence="2">Belongs to the 2H phosphoesterase superfamily. ThpR family.</text>
</comment>
<dbReference type="SUPFAM" id="SSF55144">
    <property type="entry name" value="LigT-like"/>
    <property type="match status" value="1"/>
</dbReference>
<dbReference type="GO" id="GO:0016874">
    <property type="term" value="F:ligase activity"/>
    <property type="evidence" value="ECO:0007669"/>
    <property type="project" value="UniProtKB-KW"/>
</dbReference>
<evidence type="ECO:0000256" key="2">
    <source>
        <dbReference type="HAMAP-Rule" id="MF_01940"/>
    </source>
</evidence>
<feature type="domain" description="Phosphoesterase HXTX" evidence="3">
    <location>
        <begin position="99"/>
        <end position="181"/>
    </location>
</feature>